<dbReference type="SMART" id="SM00052">
    <property type="entry name" value="EAL"/>
    <property type="match status" value="1"/>
</dbReference>
<comment type="caution">
    <text evidence="4">The sequence shown here is derived from an EMBL/GenBank/DDBJ whole genome shotgun (WGS) entry which is preliminary data.</text>
</comment>
<dbReference type="GO" id="GO:0071111">
    <property type="term" value="F:cyclic-guanylate-specific phosphodiesterase activity"/>
    <property type="evidence" value="ECO:0007669"/>
    <property type="project" value="InterPro"/>
</dbReference>
<name>A0A841L2T7_9SPHN</name>
<dbReference type="RefSeq" id="WP_184196013.1">
    <property type="nucleotide sequence ID" value="NZ_JACIIV010000005.1"/>
</dbReference>
<dbReference type="GO" id="GO:0000160">
    <property type="term" value="P:phosphorelay signal transduction system"/>
    <property type="evidence" value="ECO:0007669"/>
    <property type="project" value="InterPro"/>
</dbReference>
<feature type="domain" description="Response regulatory" evidence="2">
    <location>
        <begin position="7"/>
        <end position="126"/>
    </location>
</feature>
<accession>A0A841L2T7</accession>
<evidence type="ECO:0000313" key="5">
    <source>
        <dbReference type="Proteomes" id="UP000538147"/>
    </source>
</evidence>
<dbReference type="InterPro" id="IPR050706">
    <property type="entry name" value="Cyclic-di-GMP_PDE-like"/>
</dbReference>
<keyword evidence="1" id="KW-0597">Phosphoprotein</keyword>
<evidence type="ECO:0000313" key="4">
    <source>
        <dbReference type="EMBL" id="MBB6226740.1"/>
    </source>
</evidence>
<dbReference type="PROSITE" id="PS50110">
    <property type="entry name" value="RESPONSE_REGULATORY"/>
    <property type="match status" value="1"/>
</dbReference>
<sequence length="411" mass="44061">MASPARHLLVLDDDASIGTTIAYIGEQVGMIVSTVQTPEAFETALDAFGADVIILDLLMPGCDGIEMLHRLHARGCTADIIVNSGVEHRVLEAAGRTARELGLNLLGILPKPFSPRTLRAMLRSSETASAPEQAPRPRGATAPHLGIMLPCVAEIDAGLLAHQFHLHYQPKIHCASGELEGFEALVRWDHPMLGMLTPEKFLALVESTQRIDELTSQVIDQALAWLAALADKRPLGMAINLSPRSLGNIELADLIEAKCVEAGIDPARITLEITEASAMEDPIAGLAVTTRFCMKAFKLAIDDFGVGYSSLVQLARLPFAELKIDRQFVQDLPDSADSRAIVEAIVLLAHRLGLAVTAEGVENTATLKYLAAIGCDTAQGFAIARPMDGNSARAWVEAHGPAEPWPERASA</sequence>
<organism evidence="4 5">
    <name type="scientific">Polymorphobacter multimanifer</name>
    <dbReference type="NCBI Taxonomy" id="1070431"/>
    <lineage>
        <taxon>Bacteria</taxon>
        <taxon>Pseudomonadati</taxon>
        <taxon>Pseudomonadota</taxon>
        <taxon>Alphaproteobacteria</taxon>
        <taxon>Sphingomonadales</taxon>
        <taxon>Sphingosinicellaceae</taxon>
        <taxon>Polymorphobacter</taxon>
    </lineage>
</organism>
<dbReference type="PANTHER" id="PTHR33121:SF71">
    <property type="entry name" value="OXYGEN SENSOR PROTEIN DOSP"/>
    <property type="match status" value="1"/>
</dbReference>
<dbReference type="SUPFAM" id="SSF141868">
    <property type="entry name" value="EAL domain-like"/>
    <property type="match status" value="1"/>
</dbReference>
<evidence type="ECO:0000259" key="3">
    <source>
        <dbReference type="PROSITE" id="PS50883"/>
    </source>
</evidence>
<evidence type="ECO:0000256" key="1">
    <source>
        <dbReference type="PROSITE-ProRule" id="PRU00169"/>
    </source>
</evidence>
<dbReference type="Gene3D" id="3.40.50.2300">
    <property type="match status" value="1"/>
</dbReference>
<dbReference type="InterPro" id="IPR001633">
    <property type="entry name" value="EAL_dom"/>
</dbReference>
<dbReference type="PROSITE" id="PS50883">
    <property type="entry name" value="EAL"/>
    <property type="match status" value="1"/>
</dbReference>
<dbReference type="InterPro" id="IPR001789">
    <property type="entry name" value="Sig_transdc_resp-reg_receiver"/>
</dbReference>
<feature type="modified residue" description="4-aspartylphosphate" evidence="1">
    <location>
        <position position="56"/>
    </location>
</feature>
<dbReference type="AlphaFoldDB" id="A0A841L2T7"/>
<dbReference type="EMBL" id="JACIIV010000005">
    <property type="protein sequence ID" value="MBB6226740.1"/>
    <property type="molecule type" value="Genomic_DNA"/>
</dbReference>
<dbReference type="PANTHER" id="PTHR33121">
    <property type="entry name" value="CYCLIC DI-GMP PHOSPHODIESTERASE PDEF"/>
    <property type="match status" value="1"/>
</dbReference>
<protein>
    <submittedName>
        <fullName evidence="4">EAL domain-containing protein (Putative c-di-GMP-specific phosphodiesterase class I)/CheY-like chemotaxis protein</fullName>
    </submittedName>
</protein>
<dbReference type="SUPFAM" id="SSF52172">
    <property type="entry name" value="CheY-like"/>
    <property type="match status" value="1"/>
</dbReference>
<gene>
    <name evidence="4" type="ORF">FHS79_000898</name>
</gene>
<feature type="domain" description="EAL" evidence="3">
    <location>
        <begin position="148"/>
        <end position="400"/>
    </location>
</feature>
<dbReference type="Pfam" id="PF00072">
    <property type="entry name" value="Response_reg"/>
    <property type="match status" value="1"/>
</dbReference>
<dbReference type="CDD" id="cd01948">
    <property type="entry name" value="EAL"/>
    <property type="match status" value="1"/>
</dbReference>
<proteinExistence type="predicted"/>
<dbReference type="InterPro" id="IPR011006">
    <property type="entry name" value="CheY-like_superfamily"/>
</dbReference>
<dbReference type="SMART" id="SM00448">
    <property type="entry name" value="REC"/>
    <property type="match status" value="1"/>
</dbReference>
<dbReference type="Proteomes" id="UP000538147">
    <property type="component" value="Unassembled WGS sequence"/>
</dbReference>
<dbReference type="Gene3D" id="3.20.20.450">
    <property type="entry name" value="EAL domain"/>
    <property type="match status" value="1"/>
</dbReference>
<evidence type="ECO:0000259" key="2">
    <source>
        <dbReference type="PROSITE" id="PS50110"/>
    </source>
</evidence>
<dbReference type="Pfam" id="PF00563">
    <property type="entry name" value="EAL"/>
    <property type="match status" value="1"/>
</dbReference>
<dbReference type="InterPro" id="IPR035919">
    <property type="entry name" value="EAL_sf"/>
</dbReference>
<reference evidence="4 5" key="1">
    <citation type="submission" date="2020-08" db="EMBL/GenBank/DDBJ databases">
        <title>Genomic Encyclopedia of Type Strains, Phase IV (KMG-IV): sequencing the most valuable type-strain genomes for metagenomic binning, comparative biology and taxonomic classification.</title>
        <authorList>
            <person name="Goeker M."/>
        </authorList>
    </citation>
    <scope>NUCLEOTIDE SEQUENCE [LARGE SCALE GENOMIC DNA]</scope>
    <source>
        <strain evidence="4 5">DSM 102189</strain>
    </source>
</reference>
<keyword evidence="5" id="KW-1185">Reference proteome</keyword>